<keyword evidence="2" id="KW-1185">Reference proteome</keyword>
<proteinExistence type="predicted"/>
<dbReference type="AlphaFoldDB" id="A0A371DEK7"/>
<dbReference type="EMBL" id="KZ857397">
    <property type="protein sequence ID" value="RDX50989.1"/>
    <property type="molecule type" value="Genomic_DNA"/>
</dbReference>
<evidence type="ECO:0000313" key="2">
    <source>
        <dbReference type="Proteomes" id="UP000256964"/>
    </source>
</evidence>
<gene>
    <name evidence="1" type="ORF">OH76DRAFT_1508494</name>
</gene>
<evidence type="ECO:0000313" key="1">
    <source>
        <dbReference type="EMBL" id="RDX50989.1"/>
    </source>
</evidence>
<organism evidence="1 2">
    <name type="scientific">Lentinus brumalis</name>
    <dbReference type="NCBI Taxonomy" id="2498619"/>
    <lineage>
        <taxon>Eukaryota</taxon>
        <taxon>Fungi</taxon>
        <taxon>Dikarya</taxon>
        <taxon>Basidiomycota</taxon>
        <taxon>Agaricomycotina</taxon>
        <taxon>Agaricomycetes</taxon>
        <taxon>Polyporales</taxon>
        <taxon>Polyporaceae</taxon>
        <taxon>Lentinus</taxon>
    </lineage>
</organism>
<dbReference type="Proteomes" id="UP000256964">
    <property type="component" value="Unassembled WGS sequence"/>
</dbReference>
<protein>
    <submittedName>
        <fullName evidence="1">Uncharacterized protein</fullName>
    </submittedName>
</protein>
<name>A0A371DEK7_9APHY</name>
<sequence length="235" mass="27736">MPKISKDRKVIAKQEPLGIYECILLRPSHEYKHVPSFPRKRVNAAPVRVIPRPFDLERARQADKDIAQLAERARLLKEIRRLERIAQASPPLIDRISDPSRPLIERLQAPVQIPEHKPVPKDLHMLKHKVVDRIREFERLFRPTVERLSPFVKKALEDDRISKDAKDDIRLWGTEFNELYTNLEKRARKLTNKEWRIIKRQLKAVGQVSFKNLNERLPEICDELNALKLEFNYGI</sequence>
<accession>A0A371DEK7</accession>
<reference evidence="1 2" key="1">
    <citation type="journal article" date="2018" name="Biotechnol. Biofuels">
        <title>Integrative visual omics of the white-rot fungus Polyporus brumalis exposes the biotechnological potential of its oxidative enzymes for delignifying raw plant biomass.</title>
        <authorList>
            <person name="Miyauchi S."/>
            <person name="Rancon A."/>
            <person name="Drula E."/>
            <person name="Hage H."/>
            <person name="Chaduli D."/>
            <person name="Favel A."/>
            <person name="Grisel S."/>
            <person name="Henrissat B."/>
            <person name="Herpoel-Gimbert I."/>
            <person name="Ruiz-Duenas F.J."/>
            <person name="Chevret D."/>
            <person name="Hainaut M."/>
            <person name="Lin J."/>
            <person name="Wang M."/>
            <person name="Pangilinan J."/>
            <person name="Lipzen A."/>
            <person name="Lesage-Meessen L."/>
            <person name="Navarro D."/>
            <person name="Riley R."/>
            <person name="Grigoriev I.V."/>
            <person name="Zhou S."/>
            <person name="Raouche S."/>
            <person name="Rosso M.N."/>
        </authorList>
    </citation>
    <scope>NUCLEOTIDE SEQUENCE [LARGE SCALE GENOMIC DNA]</scope>
    <source>
        <strain evidence="1 2">BRFM 1820</strain>
    </source>
</reference>
<dbReference type="OrthoDB" id="2741738at2759"/>